<evidence type="ECO:0000256" key="8">
    <source>
        <dbReference type="SAM" id="MobiDB-lite"/>
    </source>
</evidence>
<proteinExistence type="inferred from homology"/>
<dbReference type="Gene3D" id="2.30.30.1040">
    <property type="match status" value="1"/>
</dbReference>
<sequence>MRKQDMGKDKVTCEVEGSSKSNDIHVQNGINDVALPPNDYHDDLYKELWRACAGPLVYVPRAGEKVVYYPQGHMEQVEAYMNQDGKMEMPVYNLPSKIFCKVINVQLKAEAGTDEVFAQITLLPETKQDVLSLKEDGNSLPLPRKADLRSFSKKLTSSDTSTHGGFSVLKRHAEECLPPMDMSGEPPEQMLVAKDMHGENGELRIGLRRAMKLHSNASTSVISAHSMQHGILSMAFHAITTGSIFTVYYRPWTNPTEFIIPFDQYVESAELEYSVGTTFGMLFEVEECAEQRSEGTIVGNEDVDHIRWPNSEWRSLKAKWDATSEGFVHPDRVSPWMIVPIEPIKKYDSPLHPSKKARASDASLTGLPSTVRDGALKPPILPWLIPENPESNNKMFGLGNQLCFSAHGPFHPCPSGTILFSGGNITRLSLPNGCSPPLISNGIPENAIGSRNLTVLNVKSCNSGSQDWRTLELKDAHAPPNGGGRYMLFGVDLVKSLPELPSPQAATYSDHESLYSVLPISQSSVAEPSKCTSATNSGSQCKNCCSFTNLSCTKVLKHGSAGRSVDITKFDGYDKLIRELDQMFDFKGTLIDGSSGWEVTYDDEGDIMLEIPAGGPKDVYPPKGIGKLNPSSPN</sequence>
<accession>B9S3X2</accession>
<dbReference type="PANTHER" id="PTHR31384">
    <property type="entry name" value="AUXIN RESPONSE FACTOR 4-RELATED"/>
    <property type="match status" value="1"/>
</dbReference>
<dbReference type="Proteomes" id="UP000008311">
    <property type="component" value="Unassembled WGS sequence"/>
</dbReference>
<evidence type="ECO:0000313" key="10">
    <source>
        <dbReference type="EMBL" id="EEF41653.1"/>
    </source>
</evidence>
<evidence type="ECO:0000256" key="6">
    <source>
        <dbReference type="ARBA" id="ARBA00023242"/>
    </source>
</evidence>
<dbReference type="EMBL" id="EQ973863">
    <property type="protein sequence ID" value="EEF41653.1"/>
    <property type="molecule type" value="Genomic_DNA"/>
</dbReference>
<feature type="region of interest" description="Disordered" evidence="8">
    <location>
        <begin position="613"/>
        <end position="634"/>
    </location>
</feature>
<name>B9S3X2_RICCO</name>
<keyword evidence="4" id="KW-0238">DNA-binding</keyword>
<dbReference type="GO" id="GO:0005634">
    <property type="term" value="C:nucleus"/>
    <property type="evidence" value="ECO:0000318"/>
    <property type="project" value="GO_Central"/>
</dbReference>
<organism evidence="10 11">
    <name type="scientific">Ricinus communis</name>
    <name type="common">Castor bean</name>
    <dbReference type="NCBI Taxonomy" id="3988"/>
    <lineage>
        <taxon>Eukaryota</taxon>
        <taxon>Viridiplantae</taxon>
        <taxon>Streptophyta</taxon>
        <taxon>Embryophyta</taxon>
        <taxon>Tracheophyta</taxon>
        <taxon>Spermatophyta</taxon>
        <taxon>Magnoliopsida</taxon>
        <taxon>eudicotyledons</taxon>
        <taxon>Gunneridae</taxon>
        <taxon>Pentapetalae</taxon>
        <taxon>rosids</taxon>
        <taxon>fabids</taxon>
        <taxon>Malpighiales</taxon>
        <taxon>Euphorbiaceae</taxon>
        <taxon>Acalyphoideae</taxon>
        <taxon>Acalypheae</taxon>
        <taxon>Ricinus</taxon>
    </lineage>
</organism>
<evidence type="ECO:0000256" key="4">
    <source>
        <dbReference type="ARBA" id="ARBA00023125"/>
    </source>
</evidence>
<evidence type="ECO:0000256" key="7">
    <source>
        <dbReference type="ARBA" id="ARBA00023294"/>
    </source>
</evidence>
<comment type="subcellular location">
    <subcellularLocation>
        <location evidence="1">Nucleus</location>
    </subcellularLocation>
</comment>
<comment type="similarity">
    <text evidence="2">Belongs to the ARF family.</text>
</comment>
<dbReference type="GO" id="GO:0000976">
    <property type="term" value="F:transcription cis-regulatory region binding"/>
    <property type="evidence" value="ECO:0000318"/>
    <property type="project" value="GO_Central"/>
</dbReference>
<dbReference type="PANTHER" id="PTHR31384:SF25">
    <property type="entry name" value="AUXIN RESPONSE FACTOR"/>
    <property type="match status" value="1"/>
</dbReference>
<dbReference type="InParanoid" id="B9S3X2"/>
<protein>
    <submittedName>
        <fullName evidence="10">Transcription factor, putative</fullName>
    </submittedName>
</protein>
<evidence type="ECO:0000256" key="5">
    <source>
        <dbReference type="ARBA" id="ARBA00023163"/>
    </source>
</evidence>
<dbReference type="SUPFAM" id="SSF101936">
    <property type="entry name" value="DNA-binding pseudobarrel domain"/>
    <property type="match status" value="1"/>
</dbReference>
<dbReference type="GO" id="GO:0009734">
    <property type="term" value="P:auxin-activated signaling pathway"/>
    <property type="evidence" value="ECO:0007669"/>
    <property type="project" value="UniProtKB-KW"/>
</dbReference>
<keyword evidence="6" id="KW-0539">Nucleus</keyword>
<dbReference type="InterPro" id="IPR010525">
    <property type="entry name" value="ARF_dom"/>
</dbReference>
<dbReference type="InterPro" id="IPR044835">
    <property type="entry name" value="ARF_plant"/>
</dbReference>
<evidence type="ECO:0000259" key="9">
    <source>
        <dbReference type="Pfam" id="PF06507"/>
    </source>
</evidence>
<keyword evidence="3" id="KW-0805">Transcription regulation</keyword>
<keyword evidence="7" id="KW-0927">Auxin signaling pathway</keyword>
<dbReference type="AlphaFoldDB" id="B9S3X2"/>
<evidence type="ECO:0000256" key="3">
    <source>
        <dbReference type="ARBA" id="ARBA00023015"/>
    </source>
</evidence>
<dbReference type="Pfam" id="PF06507">
    <property type="entry name" value="ARF_AD"/>
    <property type="match status" value="1"/>
</dbReference>
<dbReference type="FunFam" id="2.30.30.1040:FF:000001">
    <property type="entry name" value="Auxin response factor"/>
    <property type="match status" value="1"/>
</dbReference>
<reference evidence="11" key="1">
    <citation type="journal article" date="2010" name="Nat. Biotechnol.">
        <title>Draft genome sequence of the oilseed species Ricinus communis.</title>
        <authorList>
            <person name="Chan A.P."/>
            <person name="Crabtree J."/>
            <person name="Zhao Q."/>
            <person name="Lorenzi H."/>
            <person name="Orvis J."/>
            <person name="Puiu D."/>
            <person name="Melake-Berhan A."/>
            <person name="Jones K.M."/>
            <person name="Redman J."/>
            <person name="Chen G."/>
            <person name="Cahoon E.B."/>
            <person name="Gedil M."/>
            <person name="Stanke M."/>
            <person name="Haas B.J."/>
            <person name="Wortman J.R."/>
            <person name="Fraser-Liggett C.M."/>
            <person name="Ravel J."/>
            <person name="Rabinowicz P.D."/>
        </authorList>
    </citation>
    <scope>NUCLEOTIDE SEQUENCE [LARGE SCALE GENOMIC DNA]</scope>
    <source>
        <strain evidence="11">cv. Hale</strain>
    </source>
</reference>
<dbReference type="Gene3D" id="2.40.330.10">
    <property type="entry name" value="DNA-binding pseudobarrel domain"/>
    <property type="match status" value="1"/>
</dbReference>
<dbReference type="STRING" id="3988.B9S3X2"/>
<dbReference type="GO" id="GO:0006355">
    <property type="term" value="P:regulation of DNA-templated transcription"/>
    <property type="evidence" value="ECO:0000318"/>
    <property type="project" value="GO_Central"/>
</dbReference>
<feature type="domain" description="Auxin response factor" evidence="9">
    <location>
        <begin position="258"/>
        <end position="341"/>
    </location>
</feature>
<dbReference type="eggNOG" id="ENOG502RG5M">
    <property type="taxonomic scope" value="Eukaryota"/>
</dbReference>
<evidence type="ECO:0000313" key="11">
    <source>
        <dbReference type="Proteomes" id="UP000008311"/>
    </source>
</evidence>
<evidence type="ECO:0000256" key="2">
    <source>
        <dbReference type="ARBA" id="ARBA00007853"/>
    </source>
</evidence>
<keyword evidence="11" id="KW-1185">Reference proteome</keyword>
<dbReference type="InterPro" id="IPR015300">
    <property type="entry name" value="DNA-bd_pseudobarrel_sf"/>
</dbReference>
<keyword evidence="5" id="KW-0804">Transcription</keyword>
<gene>
    <name evidence="10" type="ORF">RCOM_0556640</name>
</gene>
<dbReference type="Gene3D" id="3.10.20.90">
    <property type="entry name" value="Phosphatidylinositol 3-kinase Catalytic Subunit, Chain A, domain 1"/>
    <property type="match status" value="1"/>
</dbReference>
<evidence type="ECO:0000256" key="1">
    <source>
        <dbReference type="ARBA" id="ARBA00004123"/>
    </source>
</evidence>